<dbReference type="AlphaFoldDB" id="A0AB94IQU9"/>
<evidence type="ECO:0000313" key="1">
    <source>
        <dbReference type="EMBL" id="ETI69372.1"/>
    </source>
</evidence>
<dbReference type="Proteomes" id="UP000018877">
    <property type="component" value="Unassembled WGS sequence"/>
</dbReference>
<sequence>MFEKDKPRYVTRQIASDVSMEIQTLLWRMIGKRRSNQELLDYLQVFHLQRSGDMQRITNKQEQPLMEMAVQLELKESQSFDTTIWIVDDGSHCTMMFPNDY</sequence>
<comment type="caution">
    <text evidence="1">The sequence shown here is derived from an EMBL/GenBank/DDBJ whole genome shotgun (WGS) entry which is preliminary data.</text>
</comment>
<accession>A0AB94IQU9</accession>
<evidence type="ECO:0000313" key="2">
    <source>
        <dbReference type="Proteomes" id="UP000018877"/>
    </source>
</evidence>
<protein>
    <submittedName>
        <fullName evidence="1">Uncharacterized protein</fullName>
    </submittedName>
</protein>
<dbReference type="RefSeq" id="WP_024027842.1">
    <property type="nucleotide sequence ID" value="NZ_ALAN01000055.1"/>
</dbReference>
<name>A0AB94IQU9_9BACI</name>
<dbReference type="Gene3D" id="3.10.450.150">
    <property type="entry name" value="enterococcus faecalis protein"/>
    <property type="match status" value="1"/>
</dbReference>
<reference evidence="1 2" key="1">
    <citation type="journal article" date="2014" name="Environ. Microbiol.">
        <title>The nitrate-ammonifying and nosZ-carrying bacterium Bacillus vireti is a potent source and sink for nitric and nitrous oxide under high nitrate conditions.</title>
        <authorList>
            <person name="Mania D."/>
            <person name="Heylen K."/>
            <person name="van Spanning R.J."/>
            <person name="Frostegard A."/>
        </authorList>
    </citation>
    <scope>NUCLEOTIDE SEQUENCE [LARGE SCALE GENOMIC DNA]</scope>
    <source>
        <strain evidence="1 2">LMG 21834</strain>
    </source>
</reference>
<gene>
    <name evidence="1" type="ORF">BAVI_08186</name>
</gene>
<keyword evidence="2" id="KW-1185">Reference proteome</keyword>
<dbReference type="Pfam" id="PF06124">
    <property type="entry name" value="DUF960"/>
    <property type="match status" value="1"/>
</dbReference>
<dbReference type="EMBL" id="ALAN01000055">
    <property type="protein sequence ID" value="ETI69372.1"/>
    <property type="molecule type" value="Genomic_DNA"/>
</dbReference>
<proteinExistence type="predicted"/>
<organism evidence="1 2">
    <name type="scientific">Neobacillus vireti LMG 21834</name>
    <dbReference type="NCBI Taxonomy" id="1131730"/>
    <lineage>
        <taxon>Bacteria</taxon>
        <taxon>Bacillati</taxon>
        <taxon>Bacillota</taxon>
        <taxon>Bacilli</taxon>
        <taxon>Bacillales</taxon>
        <taxon>Bacillaceae</taxon>
        <taxon>Neobacillus</taxon>
    </lineage>
</organism>
<dbReference type="InterPro" id="IPR009303">
    <property type="entry name" value="DUF960"/>
</dbReference>